<dbReference type="InterPro" id="IPR017853">
    <property type="entry name" value="GH"/>
</dbReference>
<dbReference type="PRINTS" id="PR00133">
    <property type="entry name" value="GLHYDRLASE3"/>
</dbReference>
<dbReference type="PANTHER" id="PTHR30480:SF13">
    <property type="entry name" value="BETA-HEXOSAMINIDASE"/>
    <property type="match status" value="1"/>
</dbReference>
<dbReference type="SUPFAM" id="SSF51445">
    <property type="entry name" value="(Trans)glycosidases"/>
    <property type="match status" value="1"/>
</dbReference>
<dbReference type="AlphaFoldDB" id="A0A852TCN6"/>
<comment type="catalytic activity">
    <reaction evidence="1">
        <text>Hydrolysis of terminal non-reducing N-acetyl-D-hexosamine residues in N-acetyl-beta-D-hexosaminides.</text>
        <dbReference type="EC" id="3.2.1.52"/>
    </reaction>
</comment>
<evidence type="ECO:0000256" key="5">
    <source>
        <dbReference type="ARBA" id="ARBA00023295"/>
    </source>
</evidence>
<accession>A0A852TCN6</accession>
<evidence type="ECO:0000259" key="6">
    <source>
        <dbReference type="Pfam" id="PF00933"/>
    </source>
</evidence>
<dbReference type="GO" id="GO:0005975">
    <property type="term" value="P:carbohydrate metabolic process"/>
    <property type="evidence" value="ECO:0007669"/>
    <property type="project" value="InterPro"/>
</dbReference>
<dbReference type="InterPro" id="IPR001764">
    <property type="entry name" value="Glyco_hydro_3_N"/>
</dbReference>
<evidence type="ECO:0000256" key="4">
    <source>
        <dbReference type="ARBA" id="ARBA00022801"/>
    </source>
</evidence>
<dbReference type="InterPro" id="IPR036881">
    <property type="entry name" value="Glyco_hydro_3_C_sf"/>
</dbReference>
<dbReference type="InterPro" id="IPR036962">
    <property type="entry name" value="Glyco_hydro_3_N_sf"/>
</dbReference>
<dbReference type="PANTHER" id="PTHR30480">
    <property type="entry name" value="BETA-HEXOSAMINIDASE-RELATED"/>
    <property type="match status" value="1"/>
</dbReference>
<protein>
    <recommendedName>
        <fullName evidence="3">beta-N-acetylhexosaminidase</fullName>
        <ecNumber evidence="3">3.2.1.52</ecNumber>
    </recommendedName>
</protein>
<dbReference type="InterPro" id="IPR050226">
    <property type="entry name" value="NagZ_Beta-hexosaminidase"/>
</dbReference>
<evidence type="ECO:0000256" key="3">
    <source>
        <dbReference type="ARBA" id="ARBA00012663"/>
    </source>
</evidence>
<dbReference type="Proteomes" id="UP000548423">
    <property type="component" value="Unassembled WGS sequence"/>
</dbReference>
<evidence type="ECO:0000313" key="7">
    <source>
        <dbReference type="EMBL" id="NYE06553.1"/>
    </source>
</evidence>
<dbReference type="GO" id="GO:0009254">
    <property type="term" value="P:peptidoglycan turnover"/>
    <property type="evidence" value="ECO:0007669"/>
    <property type="project" value="TreeGrafter"/>
</dbReference>
<evidence type="ECO:0000256" key="2">
    <source>
        <dbReference type="ARBA" id="ARBA00005336"/>
    </source>
</evidence>
<feature type="domain" description="Glycoside hydrolase family 3 N-terminal" evidence="6">
    <location>
        <begin position="37"/>
        <end position="356"/>
    </location>
</feature>
<organism evidence="7 8">
    <name type="scientific">Neobacillus niacini</name>
    <dbReference type="NCBI Taxonomy" id="86668"/>
    <lineage>
        <taxon>Bacteria</taxon>
        <taxon>Bacillati</taxon>
        <taxon>Bacillota</taxon>
        <taxon>Bacilli</taxon>
        <taxon>Bacillales</taxon>
        <taxon>Bacillaceae</taxon>
        <taxon>Neobacillus</taxon>
    </lineage>
</organism>
<dbReference type="EC" id="3.2.1.52" evidence="3"/>
<dbReference type="SUPFAM" id="SSF52279">
    <property type="entry name" value="Beta-D-glucan exohydrolase, C-terminal domain"/>
    <property type="match status" value="1"/>
</dbReference>
<comment type="caution">
    <text evidence="7">The sequence shown here is derived from an EMBL/GenBank/DDBJ whole genome shotgun (WGS) entry which is preliminary data.</text>
</comment>
<dbReference type="Pfam" id="PF00933">
    <property type="entry name" value="Glyco_hydro_3"/>
    <property type="match status" value="1"/>
</dbReference>
<dbReference type="GO" id="GO:0004563">
    <property type="term" value="F:beta-N-acetylhexosaminidase activity"/>
    <property type="evidence" value="ECO:0007669"/>
    <property type="project" value="UniProtKB-EC"/>
</dbReference>
<evidence type="ECO:0000256" key="1">
    <source>
        <dbReference type="ARBA" id="ARBA00001231"/>
    </source>
</evidence>
<dbReference type="Gene3D" id="3.40.50.1700">
    <property type="entry name" value="Glycoside hydrolase family 3 C-terminal domain"/>
    <property type="match status" value="1"/>
</dbReference>
<name>A0A852TCN6_9BACI</name>
<keyword evidence="5 7" id="KW-0326">Glycosidase</keyword>
<evidence type="ECO:0000313" key="8">
    <source>
        <dbReference type="Proteomes" id="UP000548423"/>
    </source>
</evidence>
<sequence length="576" mass="64340">MIKVNVNDKLEHLKNTPFLLNDKDIQWVEETLDSMSLHEKVGQLFCPIGSSDKKEDLETFIEKYHPGGIMYRPNTGAKIQETHRLLQEISPVPLLISANLEAGGNGIATDGTYFGKQMQVAATENEEMAYKLGVVAGREGRAAGCNWAFAPIVDIDMNYRNPITNVRTFGSDPKLVARMAKSYMKGIHESGLAASIKHFPGDGVDDRDQHLLPSVNTLSPEEWDQSFGMVYQEMIDSGAKSIMAGHIMLPEYSRSLLPGIEDEQIMPATLAPELLNGLLREKLGFNGLIVTDASPMLGFTVSERREFAVPKAIASGCDMFLFNRNIKEDYEFMMKGIETGILSLERVDEAVTRVLALKASLGLHLQKEQGTLVPGEEELSVLQCEEHKVWARECADQSVTLVKDTQKLLPISAEKYKRARLYVLGDQGGGLKESGSVTQPFVYSLEKAGFQVELYNNKQVNFQELFMSVNEFKDKYDLVIYVANLETASNQTTVRINWQQPLNANAPWFVKDIPTLFISVANPYHLQDVPMVKTYINAYSSNEYVVEAVVDKILGKSKFNGKSPVDPFCGKWDTRL</sequence>
<dbReference type="Gene3D" id="3.20.20.300">
    <property type="entry name" value="Glycoside hydrolase, family 3, N-terminal domain"/>
    <property type="match status" value="1"/>
</dbReference>
<dbReference type="EMBL" id="JACCBX010000006">
    <property type="protein sequence ID" value="NYE06553.1"/>
    <property type="molecule type" value="Genomic_DNA"/>
</dbReference>
<keyword evidence="4 7" id="KW-0378">Hydrolase</keyword>
<reference evidence="8" key="2">
    <citation type="submission" date="2020-08" db="EMBL/GenBank/DDBJ databases">
        <title>The Agave Microbiome: Exploring the role of microbial communities in plant adaptations to desert environments.</title>
        <authorList>
            <person name="Partida-Martinez L.P."/>
        </authorList>
    </citation>
    <scope>NUCLEOTIDE SEQUENCE [LARGE SCALE GENOMIC DNA]</scope>
    <source>
        <strain evidence="8">AT2.8</strain>
    </source>
</reference>
<proteinExistence type="inferred from homology"/>
<reference evidence="8" key="1">
    <citation type="submission" date="2020-07" db="EMBL/GenBank/DDBJ databases">
        <authorList>
            <person name="Partida-Martinez L."/>
            <person name="Huntemann M."/>
            <person name="Clum A."/>
            <person name="Wang J."/>
            <person name="Palaniappan K."/>
            <person name="Ritter S."/>
            <person name="Chen I.-M."/>
            <person name="Stamatis D."/>
            <person name="Reddy T."/>
            <person name="O'Malley R."/>
            <person name="Daum C."/>
            <person name="Shapiro N."/>
            <person name="Ivanova N."/>
            <person name="Kyrpides N."/>
            <person name="Woyke T."/>
        </authorList>
    </citation>
    <scope>NUCLEOTIDE SEQUENCE [LARGE SCALE GENOMIC DNA]</scope>
    <source>
        <strain evidence="8">AT2.8</strain>
    </source>
</reference>
<comment type="similarity">
    <text evidence="2">Belongs to the glycosyl hydrolase 3 family.</text>
</comment>
<gene>
    <name evidence="7" type="ORF">F4694_003333</name>
</gene>